<dbReference type="PANTHER" id="PTHR34219">
    <property type="entry name" value="IRON-REGULATED INNER MEMBRANE PROTEIN-RELATED"/>
    <property type="match status" value="1"/>
</dbReference>
<dbReference type="InterPro" id="IPR005625">
    <property type="entry name" value="PepSY-ass_TM"/>
</dbReference>
<protein>
    <submittedName>
        <fullName evidence="2">Iron-regulated membrane protein</fullName>
    </submittedName>
</protein>
<evidence type="ECO:0000256" key="1">
    <source>
        <dbReference type="SAM" id="Phobius"/>
    </source>
</evidence>
<organism evidence="2 3">
    <name type="scientific">Bordetella ansorpii</name>
    <dbReference type="NCBI Taxonomy" id="288768"/>
    <lineage>
        <taxon>Bacteria</taxon>
        <taxon>Pseudomonadati</taxon>
        <taxon>Pseudomonadota</taxon>
        <taxon>Betaproteobacteria</taxon>
        <taxon>Burkholderiales</taxon>
        <taxon>Alcaligenaceae</taxon>
        <taxon>Bordetella</taxon>
    </lineage>
</organism>
<name>A0A157SB30_9BORD</name>
<accession>A0A157SB30</accession>
<dbReference type="PROSITE" id="PS51257">
    <property type="entry name" value="PROKAR_LIPOPROTEIN"/>
    <property type="match status" value="1"/>
</dbReference>
<dbReference type="AlphaFoldDB" id="A0A157SB30"/>
<evidence type="ECO:0000313" key="2">
    <source>
        <dbReference type="EMBL" id="SAI67481.1"/>
    </source>
</evidence>
<keyword evidence="1" id="KW-1133">Transmembrane helix</keyword>
<dbReference type="Pfam" id="PF03929">
    <property type="entry name" value="PepSY_TM"/>
    <property type="match status" value="1"/>
</dbReference>
<keyword evidence="1" id="KW-0472">Membrane</keyword>
<sequence length="396" mass="44209">MAQRAARIRTWYAVHKWTSLVCTLFMLAACLSGLPLIFRDEIVGWLDGRHALARAVPDHPEVALGVLAGEAARRHPGYRFTAVFDGRREPRVVFEMQALPQALADGQPSQRRLVFDRRTGALLDESDASQPRGSLAERVMVVMVRLHIDLYARLPGQLFMGFMALLLVAAVVSGVVLYGPFMQKLPFGTVRAGKSARIKWLDLHNLLGIVALVWTLMMGATGALHELAVPLFRLWISTDVRPAVAAWRDGPVPQPGQMAPVQDVYAVARAAAPGRVVEELMYPRQAYGVPHHYLLWAKGETPLAEHLFDAVLVDARTGQVSAVLEMPWYMRALQFSRPLHYGDYAGMPLKLIWAALDLAAIIVLASGLYLWWARRKQGRERLRKIVRAHVETARRA</sequence>
<feature type="transmembrane region" description="Helical" evidence="1">
    <location>
        <begin position="158"/>
        <end position="182"/>
    </location>
</feature>
<evidence type="ECO:0000313" key="3">
    <source>
        <dbReference type="Proteomes" id="UP000076848"/>
    </source>
</evidence>
<reference evidence="2 3" key="1">
    <citation type="submission" date="2016-04" db="EMBL/GenBank/DDBJ databases">
        <authorList>
            <consortium name="Pathogen Informatics"/>
        </authorList>
    </citation>
    <scope>NUCLEOTIDE SEQUENCE [LARGE SCALE GENOMIC DNA]</scope>
    <source>
        <strain evidence="2 3">H050680373</strain>
    </source>
</reference>
<dbReference type="Proteomes" id="UP000076848">
    <property type="component" value="Unassembled WGS sequence"/>
</dbReference>
<gene>
    <name evidence="2" type="ORF">SAMEA3906486_01540</name>
</gene>
<feature type="transmembrane region" description="Helical" evidence="1">
    <location>
        <begin position="203"/>
        <end position="224"/>
    </location>
</feature>
<dbReference type="EMBL" id="FKIF01000002">
    <property type="protein sequence ID" value="SAI67481.1"/>
    <property type="molecule type" value="Genomic_DNA"/>
</dbReference>
<keyword evidence="3" id="KW-1185">Reference proteome</keyword>
<feature type="transmembrane region" description="Helical" evidence="1">
    <location>
        <begin position="20"/>
        <end position="38"/>
    </location>
</feature>
<dbReference type="PANTHER" id="PTHR34219:SF3">
    <property type="entry name" value="BLL7967 PROTEIN"/>
    <property type="match status" value="1"/>
</dbReference>
<dbReference type="STRING" id="288768.SAMEA3906486_01540"/>
<proteinExistence type="predicted"/>
<keyword evidence="1" id="KW-0812">Transmembrane</keyword>
<feature type="transmembrane region" description="Helical" evidence="1">
    <location>
        <begin position="351"/>
        <end position="373"/>
    </location>
</feature>